<keyword evidence="2" id="KW-0489">Methyltransferase</keyword>
<dbReference type="InterPro" id="IPR013216">
    <property type="entry name" value="Methyltransf_11"/>
</dbReference>
<sequence>MMAGQIADKTCDVAGHFSRAAEYSRHDVLQRRTAARLKSWGAQSGRVLDLGAGPGTAFDTPAISRVIGVDLAFGMCERLKSRFPQTDAVCGDARQLPFLSASFDSLYSNLALQWCQPFAQAIDEAARVLRPGGEAAIAVVCDGSLPELEQLGFSVNHFIDALAALSAFKAEHWQLLHTEITTETVHFADLRSLIYSIKGVGANARQDAGQAAKLRGRQDWLARLEAAEALRTDSGLPLSYQILYVVARRQQESS</sequence>
<dbReference type="SUPFAM" id="SSF53335">
    <property type="entry name" value="S-adenosyl-L-methionine-dependent methyltransferases"/>
    <property type="match status" value="1"/>
</dbReference>
<evidence type="ECO:0000313" key="2">
    <source>
        <dbReference type="EMBL" id="MCH4296181.1"/>
    </source>
</evidence>
<reference evidence="2 3" key="1">
    <citation type="submission" date="2022-02" db="EMBL/GenBank/DDBJ databases">
        <title>The genome sequence of Shewanella sp. 3B26.</title>
        <authorList>
            <person name="Du J."/>
        </authorList>
    </citation>
    <scope>NUCLEOTIDE SEQUENCE [LARGE SCALE GENOMIC DNA]</scope>
    <source>
        <strain evidence="2 3">3B26</strain>
    </source>
</reference>
<dbReference type="PANTHER" id="PTHR42912">
    <property type="entry name" value="METHYLTRANSFERASE"/>
    <property type="match status" value="1"/>
</dbReference>
<proteinExistence type="predicted"/>
<comment type="caution">
    <text evidence="2">The sequence shown here is derived from an EMBL/GenBank/DDBJ whole genome shotgun (WGS) entry which is preliminary data.</text>
</comment>
<dbReference type="RefSeq" id="WP_240592255.1">
    <property type="nucleotide sequence ID" value="NZ_JAKUDL010000008.1"/>
</dbReference>
<dbReference type="EMBL" id="JAKUDL010000008">
    <property type="protein sequence ID" value="MCH4296181.1"/>
    <property type="molecule type" value="Genomic_DNA"/>
</dbReference>
<dbReference type="AlphaFoldDB" id="A0AAJ1F1G8"/>
<dbReference type="InterPro" id="IPR029063">
    <property type="entry name" value="SAM-dependent_MTases_sf"/>
</dbReference>
<dbReference type="Gene3D" id="3.40.50.150">
    <property type="entry name" value="Vaccinia Virus protein VP39"/>
    <property type="match status" value="1"/>
</dbReference>
<evidence type="ECO:0000313" key="3">
    <source>
        <dbReference type="Proteomes" id="UP001297581"/>
    </source>
</evidence>
<evidence type="ECO:0000259" key="1">
    <source>
        <dbReference type="Pfam" id="PF08241"/>
    </source>
</evidence>
<protein>
    <submittedName>
        <fullName evidence="2">Methyltransferase domain-containing protein</fullName>
    </submittedName>
</protein>
<name>A0AAJ1F1G8_9GAMM</name>
<dbReference type="InterPro" id="IPR050508">
    <property type="entry name" value="Methyltransf_Superfamily"/>
</dbReference>
<accession>A0AAJ1F1G8</accession>
<dbReference type="GO" id="GO:0032259">
    <property type="term" value="P:methylation"/>
    <property type="evidence" value="ECO:0007669"/>
    <property type="project" value="UniProtKB-KW"/>
</dbReference>
<dbReference type="CDD" id="cd02440">
    <property type="entry name" value="AdoMet_MTases"/>
    <property type="match status" value="1"/>
</dbReference>
<dbReference type="GO" id="GO:0008757">
    <property type="term" value="F:S-adenosylmethionine-dependent methyltransferase activity"/>
    <property type="evidence" value="ECO:0007669"/>
    <property type="project" value="InterPro"/>
</dbReference>
<dbReference type="Proteomes" id="UP001297581">
    <property type="component" value="Unassembled WGS sequence"/>
</dbReference>
<feature type="domain" description="Methyltransferase type 11" evidence="1">
    <location>
        <begin position="48"/>
        <end position="136"/>
    </location>
</feature>
<keyword evidence="3" id="KW-1185">Reference proteome</keyword>
<organism evidence="2 3">
    <name type="scientific">Shewanella zhuhaiensis</name>
    <dbReference type="NCBI Taxonomy" id="2919576"/>
    <lineage>
        <taxon>Bacteria</taxon>
        <taxon>Pseudomonadati</taxon>
        <taxon>Pseudomonadota</taxon>
        <taxon>Gammaproteobacteria</taxon>
        <taxon>Alteromonadales</taxon>
        <taxon>Shewanellaceae</taxon>
        <taxon>Shewanella</taxon>
    </lineage>
</organism>
<dbReference type="Pfam" id="PF08241">
    <property type="entry name" value="Methyltransf_11"/>
    <property type="match status" value="1"/>
</dbReference>
<keyword evidence="2" id="KW-0808">Transferase</keyword>
<gene>
    <name evidence="2" type="ORF">MJ923_17870</name>
</gene>